<dbReference type="RefSeq" id="WP_386132167.1">
    <property type="nucleotide sequence ID" value="NZ_JBHTJL010000016.1"/>
</dbReference>
<comment type="caution">
    <text evidence="1">The sequence shown here is derived from an EMBL/GenBank/DDBJ whole genome shotgun (WGS) entry which is preliminary data.</text>
</comment>
<evidence type="ECO:0008006" key="3">
    <source>
        <dbReference type="Google" id="ProtNLM"/>
    </source>
</evidence>
<dbReference type="EMBL" id="JBHTJL010000016">
    <property type="protein sequence ID" value="MFD1064119.1"/>
    <property type="molecule type" value="Genomic_DNA"/>
</dbReference>
<dbReference type="Proteomes" id="UP001597013">
    <property type="component" value="Unassembled WGS sequence"/>
</dbReference>
<proteinExistence type="predicted"/>
<evidence type="ECO:0000313" key="2">
    <source>
        <dbReference type="Proteomes" id="UP001597013"/>
    </source>
</evidence>
<keyword evidence="2" id="KW-1185">Reference proteome</keyword>
<reference evidence="2" key="1">
    <citation type="journal article" date="2019" name="Int. J. Syst. Evol. Microbiol.">
        <title>The Global Catalogue of Microorganisms (GCM) 10K type strain sequencing project: providing services to taxonomists for standard genome sequencing and annotation.</title>
        <authorList>
            <consortium name="The Broad Institute Genomics Platform"/>
            <consortium name="The Broad Institute Genome Sequencing Center for Infectious Disease"/>
            <person name="Wu L."/>
            <person name="Ma J."/>
        </authorList>
    </citation>
    <scope>NUCLEOTIDE SEQUENCE [LARGE SCALE GENOMIC DNA]</scope>
    <source>
        <strain evidence="2">CCUG 62215</strain>
    </source>
</reference>
<protein>
    <recommendedName>
        <fullName evidence="3">TonB-like protein</fullName>
    </recommendedName>
</protein>
<evidence type="ECO:0000313" key="1">
    <source>
        <dbReference type="EMBL" id="MFD1064119.1"/>
    </source>
</evidence>
<accession>A0ABW3N8Y3</accession>
<sequence>MKNNIILLSFISVFAFGQKKVKIDENVLKYEIKDDFNRFDDVSNSENDYERLSINFKNSELEIKNSQSSKFTGDDISFIINNKLELKSVSYDYWTDYIDFKNIRTYKVKSSKLILNQNPFFKSNGLRGKYILEIEHYWNDTLTKTTKFKGKFKSFKGINKTSADYLWVMQQNKMGDAILNEDGIYLRPDKMASLKSNIKDLTKKIKEIKVNKPNRLKAYLVIDENGKVEKESITFLEYIDKEFKMQVTELLFEFTEWYPACVNEEEVKSRIPIIIKID</sequence>
<name>A0ABW3N8Y3_9FLAO</name>
<organism evidence="1 2">
    <name type="scientific">Winogradskyella litorisediminis</name>
    <dbReference type="NCBI Taxonomy" id="1156618"/>
    <lineage>
        <taxon>Bacteria</taxon>
        <taxon>Pseudomonadati</taxon>
        <taxon>Bacteroidota</taxon>
        <taxon>Flavobacteriia</taxon>
        <taxon>Flavobacteriales</taxon>
        <taxon>Flavobacteriaceae</taxon>
        <taxon>Winogradskyella</taxon>
    </lineage>
</organism>
<gene>
    <name evidence="1" type="ORF">ACFQ1Q_12750</name>
</gene>